<keyword evidence="3" id="KW-1185">Reference proteome</keyword>
<name>A0A4P9ZPQ5_9FUNG</name>
<evidence type="ECO:0000256" key="1">
    <source>
        <dbReference type="SAM" id="MobiDB-lite"/>
    </source>
</evidence>
<protein>
    <submittedName>
        <fullName evidence="2">Uncharacterized protein</fullName>
    </submittedName>
</protein>
<feature type="region of interest" description="Disordered" evidence="1">
    <location>
        <begin position="211"/>
        <end position="252"/>
    </location>
</feature>
<dbReference type="Proteomes" id="UP000268162">
    <property type="component" value="Unassembled WGS sequence"/>
</dbReference>
<dbReference type="EMBL" id="ML002924">
    <property type="protein sequence ID" value="RKP35235.1"/>
    <property type="molecule type" value="Genomic_DNA"/>
</dbReference>
<evidence type="ECO:0000313" key="3">
    <source>
        <dbReference type="Proteomes" id="UP000268162"/>
    </source>
</evidence>
<sequence length="394" mass="43794">MLLTAFARPATLLRHYPARLLPRWSRATFTSQADNAVPAPVRSPAEIATRSACLQLVLARWGMEMALKMGHGNEETKSQALTNISLAAQESIIQANLSGHEKLLMLKEDGEWNLEDLHCHGHWESLGILLWTLARVKDIPPYYEMFSRPQLFNATGIQPAKPITIHNFISSAEQHYQPRPTAQFHEAVNKAEAWYWRAHAQRLLQTREQLGLDGENPSGSDPSAPSSTSAPEPASASTRLESSPTMAANPTERTRLPRSFLKFLKGLPHAIDQASDLALEHHFIAAKTDGDFGVESGALYGNLGHPQHNIPLNDDGSAMEIPPTWMPYKQIDDSGHFLLSDIAQHRMLAFGWLAGRVTDWDTDKTQLPNVNPVSSLWAPFNELEVEKGEGEDKE</sequence>
<dbReference type="AlphaFoldDB" id="A0A4P9ZPQ5"/>
<accession>A0A4P9ZPQ5</accession>
<evidence type="ECO:0000313" key="2">
    <source>
        <dbReference type="EMBL" id="RKP35235.1"/>
    </source>
</evidence>
<organism evidence="2 3">
    <name type="scientific">Dimargaris cristalligena</name>
    <dbReference type="NCBI Taxonomy" id="215637"/>
    <lineage>
        <taxon>Eukaryota</taxon>
        <taxon>Fungi</taxon>
        <taxon>Fungi incertae sedis</taxon>
        <taxon>Zoopagomycota</taxon>
        <taxon>Kickxellomycotina</taxon>
        <taxon>Dimargaritomycetes</taxon>
        <taxon>Dimargaritales</taxon>
        <taxon>Dimargaritaceae</taxon>
        <taxon>Dimargaris</taxon>
    </lineage>
</organism>
<reference evidence="3" key="1">
    <citation type="journal article" date="2018" name="Nat. Microbiol.">
        <title>Leveraging single-cell genomics to expand the fungal tree of life.</title>
        <authorList>
            <person name="Ahrendt S.R."/>
            <person name="Quandt C.A."/>
            <person name="Ciobanu D."/>
            <person name="Clum A."/>
            <person name="Salamov A."/>
            <person name="Andreopoulos B."/>
            <person name="Cheng J.F."/>
            <person name="Woyke T."/>
            <person name="Pelin A."/>
            <person name="Henrissat B."/>
            <person name="Reynolds N.K."/>
            <person name="Benny G.L."/>
            <person name="Smith M.E."/>
            <person name="James T.Y."/>
            <person name="Grigoriev I.V."/>
        </authorList>
    </citation>
    <scope>NUCLEOTIDE SEQUENCE [LARGE SCALE GENOMIC DNA]</scope>
    <source>
        <strain evidence="3">RSA 468</strain>
    </source>
</reference>
<proteinExistence type="predicted"/>
<gene>
    <name evidence="2" type="ORF">BJ085DRAFT_40743</name>
</gene>
<feature type="compositionally biased region" description="Low complexity" evidence="1">
    <location>
        <begin position="217"/>
        <end position="237"/>
    </location>
</feature>
<feature type="compositionally biased region" description="Polar residues" evidence="1">
    <location>
        <begin position="238"/>
        <end position="248"/>
    </location>
</feature>